<proteinExistence type="predicted"/>
<evidence type="ECO:0000259" key="3">
    <source>
        <dbReference type="PROSITE" id="PS51034"/>
    </source>
</evidence>
<feature type="transmembrane region" description="Helical" evidence="2">
    <location>
        <begin position="199"/>
        <end position="223"/>
    </location>
</feature>
<evidence type="ECO:0000256" key="2">
    <source>
        <dbReference type="SAM" id="Phobius"/>
    </source>
</evidence>
<evidence type="ECO:0000313" key="4">
    <source>
        <dbReference type="EMBL" id="VDM45421.1"/>
    </source>
</evidence>
<dbReference type="InterPro" id="IPR001507">
    <property type="entry name" value="ZP_dom"/>
</dbReference>
<reference evidence="4 5" key="2">
    <citation type="submission" date="2018-11" db="EMBL/GenBank/DDBJ databases">
        <authorList>
            <consortium name="Pathogen Informatics"/>
        </authorList>
    </citation>
    <scope>NUCLEOTIDE SEQUENCE [LARGE SCALE GENOMIC DNA]</scope>
</reference>
<organism evidence="5 6">
    <name type="scientific">Toxocara canis</name>
    <name type="common">Canine roundworm</name>
    <dbReference type="NCBI Taxonomy" id="6265"/>
    <lineage>
        <taxon>Eukaryota</taxon>
        <taxon>Metazoa</taxon>
        <taxon>Ecdysozoa</taxon>
        <taxon>Nematoda</taxon>
        <taxon>Chromadorea</taxon>
        <taxon>Rhabditida</taxon>
        <taxon>Spirurina</taxon>
        <taxon>Ascaridomorpha</taxon>
        <taxon>Ascaridoidea</taxon>
        <taxon>Toxocaridae</taxon>
        <taxon>Toxocara</taxon>
    </lineage>
</organism>
<evidence type="ECO:0000313" key="5">
    <source>
        <dbReference type="Proteomes" id="UP000050794"/>
    </source>
</evidence>
<keyword evidence="2" id="KW-0472">Membrane</keyword>
<keyword evidence="1" id="KW-0732">Signal</keyword>
<dbReference type="AlphaFoldDB" id="A0A183V030"/>
<dbReference type="Proteomes" id="UP000050794">
    <property type="component" value="Unassembled WGS sequence"/>
</dbReference>
<dbReference type="WBParaSite" id="TCNE_0001410001-mRNA-1">
    <property type="protein sequence ID" value="TCNE_0001410001-mRNA-1"/>
    <property type="gene ID" value="TCNE_0001410001"/>
</dbReference>
<keyword evidence="2" id="KW-1133">Transmembrane helix</keyword>
<dbReference type="EMBL" id="UYWY01022065">
    <property type="protein sequence ID" value="VDM45421.1"/>
    <property type="molecule type" value="Genomic_DNA"/>
</dbReference>
<dbReference type="InterPro" id="IPR051962">
    <property type="entry name" value="Cuticlin"/>
</dbReference>
<keyword evidence="2" id="KW-0812">Transmembrane</keyword>
<feature type="domain" description="ZP" evidence="3">
    <location>
        <begin position="1"/>
        <end position="134"/>
    </location>
</feature>
<dbReference type="PROSITE" id="PS51034">
    <property type="entry name" value="ZP_2"/>
    <property type="match status" value="1"/>
</dbReference>
<sequence>MITTQFREKMYEMPRCEYTLRRGSPEGPIVEFATLGESVYHRWECIDSSDTFGMLVHSCYVDNGYGDRVDILDQNGCGLDAVLLSTPDYDSSLRLATKPYHVFKYADRPVLQFQCQVTLCLKYDGGCDALTPPKCPETLPAHLHLHEHEHERARRRVISPHDPLDAGGTLDVFTAPLHVFDFPLPTCPIPVGDSSSPKLLFYVMFTSLNVLIALVTVIFYVICMRRICRPSPQLAKQLPSSSVH</sequence>
<reference evidence="6" key="1">
    <citation type="submission" date="2016-06" db="UniProtKB">
        <authorList>
            <consortium name="WormBaseParasite"/>
        </authorList>
    </citation>
    <scope>IDENTIFICATION</scope>
</reference>
<dbReference type="InterPro" id="IPR057475">
    <property type="entry name" value="CUT_C"/>
</dbReference>
<accession>A0A183V030</accession>
<dbReference type="PANTHER" id="PTHR22907">
    <property type="entry name" value="GH04558P"/>
    <property type="match status" value="1"/>
</dbReference>
<dbReference type="SMART" id="SM00241">
    <property type="entry name" value="ZP"/>
    <property type="match status" value="1"/>
</dbReference>
<keyword evidence="5" id="KW-1185">Reference proteome</keyword>
<dbReference type="Pfam" id="PF25301">
    <property type="entry name" value="CUT_C"/>
    <property type="match status" value="1"/>
</dbReference>
<name>A0A183V030_TOXCA</name>
<gene>
    <name evidence="4" type="ORF">TCNE_LOCUS14100</name>
</gene>
<protein>
    <submittedName>
        <fullName evidence="6">ZP domain-containing protein</fullName>
    </submittedName>
</protein>
<dbReference type="PANTHER" id="PTHR22907:SF47">
    <property type="entry name" value="CUTICLIN-6"/>
    <property type="match status" value="1"/>
</dbReference>
<evidence type="ECO:0000256" key="1">
    <source>
        <dbReference type="ARBA" id="ARBA00022729"/>
    </source>
</evidence>
<evidence type="ECO:0000313" key="6">
    <source>
        <dbReference type="WBParaSite" id="TCNE_0001410001-mRNA-1"/>
    </source>
</evidence>